<gene>
    <name evidence="3" type="ORF">ABEG18_06690</name>
</gene>
<feature type="compositionally biased region" description="Gly residues" evidence="1">
    <location>
        <begin position="375"/>
        <end position="384"/>
    </location>
</feature>
<organism evidence="3">
    <name type="scientific">Alsobacter sp. KACC 23698</name>
    <dbReference type="NCBI Taxonomy" id="3149229"/>
    <lineage>
        <taxon>Bacteria</taxon>
        <taxon>Pseudomonadati</taxon>
        <taxon>Pseudomonadota</taxon>
        <taxon>Alphaproteobacteria</taxon>
        <taxon>Hyphomicrobiales</taxon>
        <taxon>Alsobacteraceae</taxon>
        <taxon>Alsobacter</taxon>
    </lineage>
</organism>
<feature type="region of interest" description="Disordered" evidence="1">
    <location>
        <begin position="363"/>
        <end position="384"/>
    </location>
</feature>
<protein>
    <submittedName>
        <fullName evidence="3">YsnF/AvaK domain-containing protein</fullName>
    </submittedName>
</protein>
<feature type="compositionally biased region" description="Basic and acidic residues" evidence="1">
    <location>
        <begin position="363"/>
        <end position="372"/>
    </location>
</feature>
<dbReference type="AlphaFoldDB" id="A0AAU7JJG7"/>
<dbReference type="InterPro" id="IPR019060">
    <property type="entry name" value="DUF2382"/>
</dbReference>
<sequence>MTRTVTAMFDSYQEAAEAVRRLEALGLDHSAVSLVSNDPANRERISGLSDNTADNAEGGGATGATLGGLLGGGAGLLAGLGLMAIPGVGPVVALGWLASTLVGAGAGAATGGLIGALTGAGVSEEDAHTYAEGVRRGGSLVTVRTDDALYDKVVDILDDDGTVNIDERESNWRKEGWNGRYEPGLGATGATSVPPGAAGSMAASTPASAVGLGRTGAGMTGAGTTGAGTTGYAGASGSGVGGTSSGYGETGRSGEQVIPVAEERLNVGKREVNEGRVRVRSYTVEKPVSEQVNLRQEHVDVARRPVDRPVSGDPFRERTIEATETSERPVVEKQARVVGEVAVNKDVRNTTQTVSDTVRKTEVDIEDSREANRFGTGGQGDRRT</sequence>
<evidence type="ECO:0000259" key="2">
    <source>
        <dbReference type="Pfam" id="PF09557"/>
    </source>
</evidence>
<dbReference type="PANTHER" id="PTHR36109:SF2">
    <property type="entry name" value="MEMBRANE PROTEIN"/>
    <property type="match status" value="1"/>
</dbReference>
<proteinExistence type="predicted"/>
<name>A0AAU7JJG7_9HYPH</name>
<evidence type="ECO:0000256" key="1">
    <source>
        <dbReference type="SAM" id="MobiDB-lite"/>
    </source>
</evidence>
<dbReference type="PANTHER" id="PTHR36109">
    <property type="entry name" value="MEMBRANE PROTEIN-RELATED"/>
    <property type="match status" value="1"/>
</dbReference>
<dbReference type="Pfam" id="PF09557">
    <property type="entry name" value="DUF2382"/>
    <property type="match status" value="1"/>
</dbReference>
<accession>A0AAU7JJG7</accession>
<dbReference type="InterPro" id="IPR052948">
    <property type="entry name" value="Low_temp-induced_all0457"/>
</dbReference>
<dbReference type="RefSeq" id="WP_406857308.1">
    <property type="nucleotide sequence ID" value="NZ_CP157484.1"/>
</dbReference>
<reference evidence="3" key="1">
    <citation type="submission" date="2024-05" db="EMBL/GenBank/DDBJ databases">
        <authorList>
            <person name="Kim S."/>
            <person name="Heo J."/>
            <person name="Choi H."/>
            <person name="Choi Y."/>
            <person name="Kwon S.-W."/>
            <person name="Kim Y."/>
        </authorList>
    </citation>
    <scope>NUCLEOTIDE SEQUENCE</scope>
    <source>
        <strain evidence="3">KACC 23698</strain>
    </source>
</reference>
<evidence type="ECO:0000313" key="3">
    <source>
        <dbReference type="EMBL" id="XBO40448.1"/>
    </source>
</evidence>
<feature type="domain" description="DUF2382" evidence="2">
    <location>
        <begin position="258"/>
        <end position="365"/>
    </location>
</feature>
<dbReference type="EMBL" id="CP157484">
    <property type="protein sequence ID" value="XBO40448.1"/>
    <property type="molecule type" value="Genomic_DNA"/>
</dbReference>